<evidence type="ECO:0000313" key="3">
    <source>
        <dbReference type="EMBL" id="KAJ3205588.1"/>
    </source>
</evidence>
<dbReference type="AlphaFoldDB" id="A0AAD5XSH4"/>
<dbReference type="InterPro" id="IPR039902">
    <property type="entry name" value="CCDC148/CCDC112"/>
</dbReference>
<keyword evidence="1 2" id="KW-0175">Coiled coil</keyword>
<keyword evidence="4" id="KW-1185">Reference proteome</keyword>
<dbReference type="PANTHER" id="PTHR21549">
    <property type="entry name" value="MUTATED IN BLADDER CANCER 1"/>
    <property type="match status" value="1"/>
</dbReference>
<gene>
    <name evidence="3" type="ORF">HK099_000760</name>
</gene>
<evidence type="ECO:0000313" key="4">
    <source>
        <dbReference type="Proteomes" id="UP001211065"/>
    </source>
</evidence>
<protein>
    <submittedName>
        <fullName evidence="3">Uncharacterized protein</fullName>
    </submittedName>
</protein>
<organism evidence="3 4">
    <name type="scientific">Clydaea vesicula</name>
    <dbReference type="NCBI Taxonomy" id="447962"/>
    <lineage>
        <taxon>Eukaryota</taxon>
        <taxon>Fungi</taxon>
        <taxon>Fungi incertae sedis</taxon>
        <taxon>Chytridiomycota</taxon>
        <taxon>Chytridiomycota incertae sedis</taxon>
        <taxon>Chytridiomycetes</taxon>
        <taxon>Lobulomycetales</taxon>
        <taxon>Lobulomycetaceae</taxon>
        <taxon>Clydaea</taxon>
    </lineage>
</organism>
<dbReference type="PANTHER" id="PTHR21549:SF0">
    <property type="entry name" value="COILED-COIL DOMAIN-CONTAINING PROTEIN 112"/>
    <property type="match status" value="1"/>
</dbReference>
<reference evidence="3" key="1">
    <citation type="submission" date="2020-05" db="EMBL/GenBank/DDBJ databases">
        <title>Phylogenomic resolution of chytrid fungi.</title>
        <authorList>
            <person name="Stajich J.E."/>
            <person name="Amses K."/>
            <person name="Simmons R."/>
            <person name="Seto K."/>
            <person name="Myers J."/>
            <person name="Bonds A."/>
            <person name="Quandt C.A."/>
            <person name="Barry K."/>
            <person name="Liu P."/>
            <person name="Grigoriev I."/>
            <person name="Longcore J.E."/>
            <person name="James T.Y."/>
        </authorList>
    </citation>
    <scope>NUCLEOTIDE SEQUENCE</scope>
    <source>
        <strain evidence="3">JEL0476</strain>
    </source>
</reference>
<accession>A0AAD5XSH4</accession>
<evidence type="ECO:0000256" key="1">
    <source>
        <dbReference type="ARBA" id="ARBA00023054"/>
    </source>
</evidence>
<comment type="caution">
    <text evidence="3">The sequence shown here is derived from an EMBL/GenBank/DDBJ whole genome shotgun (WGS) entry which is preliminary data.</text>
</comment>
<dbReference type="EMBL" id="JADGJW010001192">
    <property type="protein sequence ID" value="KAJ3205588.1"/>
    <property type="molecule type" value="Genomic_DNA"/>
</dbReference>
<evidence type="ECO:0000256" key="2">
    <source>
        <dbReference type="SAM" id="Coils"/>
    </source>
</evidence>
<name>A0AAD5XSH4_9FUNG</name>
<sequence length="160" mass="19499">QVQEVLYIEEKKLNNELNILQERLVTSNAEVELQSEEKLNRNLSKLQTSTESQNILPEVKNFQKHLLKIKGKDNFWDNFNHELFLKFRTKFLNKFNLKEIQNSKDRSTFFNYCLKYIPGVNMTYLEDHFLWFEEYQILLNKKKEETLRWKKSKSVSFTFY</sequence>
<feature type="coiled-coil region" evidence="2">
    <location>
        <begin position="3"/>
        <end position="37"/>
    </location>
</feature>
<feature type="non-terminal residue" evidence="3">
    <location>
        <position position="1"/>
    </location>
</feature>
<dbReference type="Proteomes" id="UP001211065">
    <property type="component" value="Unassembled WGS sequence"/>
</dbReference>
<proteinExistence type="predicted"/>